<evidence type="ECO:0000313" key="1">
    <source>
        <dbReference type="EMBL" id="QDS77851.1"/>
    </source>
</evidence>
<dbReference type="Proteomes" id="UP000316270">
    <property type="component" value="Chromosome 18"/>
</dbReference>
<reference evidence="1 2" key="1">
    <citation type="submission" date="2019-07" db="EMBL/GenBank/DDBJ databases">
        <title>Finished genome of Venturia effusa.</title>
        <authorList>
            <person name="Young C.A."/>
            <person name="Cox M.P."/>
            <person name="Ganley A.R.D."/>
            <person name="David W.J."/>
        </authorList>
    </citation>
    <scope>NUCLEOTIDE SEQUENCE [LARGE SCALE GENOMIC DNA]</scope>
    <source>
        <strain evidence="2">albino</strain>
    </source>
</reference>
<gene>
    <name evidence="1" type="ORF">FKW77_006738</name>
</gene>
<name>A0A517LQD5_9PEZI</name>
<evidence type="ECO:0000313" key="2">
    <source>
        <dbReference type="Proteomes" id="UP000316270"/>
    </source>
</evidence>
<sequence length="69" mass="7486">MAALPPTLGENIASAVKNGEATIETALPNALHYRRGVQNMRCLNTEFQILLPLSPTDISKPDLTIARRA</sequence>
<dbReference type="OrthoDB" id="610608at2759"/>
<dbReference type="EMBL" id="CP042202">
    <property type="protein sequence ID" value="QDS77851.1"/>
    <property type="molecule type" value="Genomic_DNA"/>
</dbReference>
<proteinExistence type="predicted"/>
<dbReference type="AlphaFoldDB" id="A0A517LQD5"/>
<dbReference type="STRING" id="50376.A0A517LQD5"/>
<keyword evidence="2" id="KW-1185">Reference proteome</keyword>
<accession>A0A517LQD5</accession>
<protein>
    <submittedName>
        <fullName evidence="1">Uncharacterized protein</fullName>
    </submittedName>
</protein>
<organism evidence="1 2">
    <name type="scientific">Venturia effusa</name>
    <dbReference type="NCBI Taxonomy" id="50376"/>
    <lineage>
        <taxon>Eukaryota</taxon>
        <taxon>Fungi</taxon>
        <taxon>Dikarya</taxon>
        <taxon>Ascomycota</taxon>
        <taxon>Pezizomycotina</taxon>
        <taxon>Dothideomycetes</taxon>
        <taxon>Pleosporomycetidae</taxon>
        <taxon>Venturiales</taxon>
        <taxon>Venturiaceae</taxon>
        <taxon>Venturia</taxon>
    </lineage>
</organism>